<evidence type="ECO:0000256" key="1">
    <source>
        <dbReference type="SAM" id="MobiDB-lite"/>
    </source>
</evidence>
<sequence length="241" mass="26582">MRCNSCQHTQQTTYLEHINTLAIRAPQSTVCCGTVHSSAACSRHARVVAGGSFAPTVTVPRSRKCGERPASLLFLHRLDRFFVVSASIHYQLMTGPAMESDCRYGKSTVVNWLSTSGNATQRPETDCLSEQQKPAEERNWLPNQKSCTDHIHEQTTRPKRLALTNPDLKSTADPCLGAVWIGGRWLVTVQYSAGLFPQRRRSVAAVLPRYLRGSHQGTTGIRSHGGDVNVPFNVPSTEPLD</sequence>
<dbReference type="Proteomes" id="UP001172159">
    <property type="component" value="Unassembled WGS sequence"/>
</dbReference>
<evidence type="ECO:0000313" key="3">
    <source>
        <dbReference type="Proteomes" id="UP001172159"/>
    </source>
</evidence>
<reference evidence="2" key="1">
    <citation type="submission" date="2023-06" db="EMBL/GenBank/DDBJ databases">
        <title>Genome-scale phylogeny and comparative genomics of the fungal order Sordariales.</title>
        <authorList>
            <consortium name="Lawrence Berkeley National Laboratory"/>
            <person name="Hensen N."/>
            <person name="Bonometti L."/>
            <person name="Westerberg I."/>
            <person name="Brannstrom I.O."/>
            <person name="Guillou S."/>
            <person name="Cros-Aarteil S."/>
            <person name="Calhoun S."/>
            <person name="Haridas S."/>
            <person name="Kuo A."/>
            <person name="Mondo S."/>
            <person name="Pangilinan J."/>
            <person name="Riley R."/>
            <person name="Labutti K."/>
            <person name="Andreopoulos B."/>
            <person name="Lipzen A."/>
            <person name="Chen C."/>
            <person name="Yanf M."/>
            <person name="Daum C."/>
            <person name="Ng V."/>
            <person name="Clum A."/>
            <person name="Steindorff A."/>
            <person name="Ohm R."/>
            <person name="Martin F."/>
            <person name="Silar P."/>
            <person name="Natvig D."/>
            <person name="Lalanne C."/>
            <person name="Gautier V."/>
            <person name="Ament-Velasquez S.L."/>
            <person name="Kruys A."/>
            <person name="Hutchinson M.I."/>
            <person name="Powell A.J."/>
            <person name="Barry K."/>
            <person name="Miller A.N."/>
            <person name="Grigoriev I.V."/>
            <person name="Debuchy R."/>
            <person name="Gladieux P."/>
            <person name="Thoren M.H."/>
            <person name="Johannesson H."/>
        </authorList>
    </citation>
    <scope>NUCLEOTIDE SEQUENCE</scope>
    <source>
        <strain evidence="2">CBS 540.89</strain>
    </source>
</reference>
<name>A0AA40BML7_9PEZI</name>
<accession>A0AA40BML7</accession>
<dbReference type="EMBL" id="JAUKTV010000005">
    <property type="protein sequence ID" value="KAK0737020.1"/>
    <property type="molecule type" value="Genomic_DNA"/>
</dbReference>
<organism evidence="2 3">
    <name type="scientific">Apiosordaria backusii</name>
    <dbReference type="NCBI Taxonomy" id="314023"/>
    <lineage>
        <taxon>Eukaryota</taxon>
        <taxon>Fungi</taxon>
        <taxon>Dikarya</taxon>
        <taxon>Ascomycota</taxon>
        <taxon>Pezizomycotina</taxon>
        <taxon>Sordariomycetes</taxon>
        <taxon>Sordariomycetidae</taxon>
        <taxon>Sordariales</taxon>
        <taxon>Lasiosphaeriaceae</taxon>
        <taxon>Apiosordaria</taxon>
    </lineage>
</organism>
<feature type="region of interest" description="Disordered" evidence="1">
    <location>
        <begin position="217"/>
        <end position="241"/>
    </location>
</feature>
<dbReference type="AlphaFoldDB" id="A0AA40BML7"/>
<evidence type="ECO:0000313" key="2">
    <source>
        <dbReference type="EMBL" id="KAK0737020.1"/>
    </source>
</evidence>
<protein>
    <submittedName>
        <fullName evidence="2">Uncharacterized protein</fullName>
    </submittedName>
</protein>
<comment type="caution">
    <text evidence="2">The sequence shown here is derived from an EMBL/GenBank/DDBJ whole genome shotgun (WGS) entry which is preliminary data.</text>
</comment>
<gene>
    <name evidence="2" type="ORF">B0T21DRAFT_364248</name>
</gene>
<keyword evidence="3" id="KW-1185">Reference proteome</keyword>
<feature type="region of interest" description="Disordered" evidence="1">
    <location>
        <begin position="117"/>
        <end position="145"/>
    </location>
</feature>
<feature type="compositionally biased region" description="Polar residues" evidence="1">
    <location>
        <begin position="117"/>
        <end position="132"/>
    </location>
</feature>
<proteinExistence type="predicted"/>